<protein>
    <recommendedName>
        <fullName evidence="2">PBCV-specific basic adaptor domain-containing protein</fullName>
    </recommendedName>
</protein>
<evidence type="ECO:0000313" key="3">
    <source>
        <dbReference type="EMBL" id="PTX58816.1"/>
    </source>
</evidence>
<keyword evidence="4" id="KW-1185">Reference proteome</keyword>
<feature type="domain" description="PBCV-specific basic adaptor" evidence="2">
    <location>
        <begin position="35"/>
        <end position="62"/>
    </location>
</feature>
<dbReference type="EMBL" id="QBKT01000012">
    <property type="protein sequence ID" value="PTX58816.1"/>
    <property type="molecule type" value="Genomic_DNA"/>
</dbReference>
<dbReference type="AlphaFoldDB" id="A0A2T6BRZ7"/>
<evidence type="ECO:0000256" key="1">
    <source>
        <dbReference type="SAM" id="SignalP"/>
    </source>
</evidence>
<evidence type="ECO:0000259" key="2">
    <source>
        <dbReference type="Pfam" id="PF08789"/>
    </source>
</evidence>
<dbReference type="Pfam" id="PF08789">
    <property type="entry name" value="PBCV_basic_adap"/>
    <property type="match status" value="1"/>
</dbReference>
<dbReference type="RefSeq" id="WP_146169890.1">
    <property type="nucleotide sequence ID" value="NZ_QBKT01000012.1"/>
</dbReference>
<evidence type="ECO:0000313" key="4">
    <source>
        <dbReference type="Proteomes" id="UP000244090"/>
    </source>
</evidence>
<sequence length="68" mass="7666">MKKLITVLIVICVMNFTACTNSDDSVEADVKCGFDAENRQLYKGPQDGCYYINNNGNKTYVDRDECNC</sequence>
<reference evidence="3 4" key="1">
    <citation type="submission" date="2018-04" db="EMBL/GenBank/DDBJ databases">
        <title>Genomic Encyclopedia of Archaeal and Bacterial Type Strains, Phase II (KMG-II): from individual species to whole genera.</title>
        <authorList>
            <person name="Goeker M."/>
        </authorList>
    </citation>
    <scope>NUCLEOTIDE SEQUENCE [LARGE SCALE GENOMIC DNA]</scope>
    <source>
        <strain evidence="3 4">DSM 25731</strain>
    </source>
</reference>
<dbReference type="Proteomes" id="UP000244090">
    <property type="component" value="Unassembled WGS sequence"/>
</dbReference>
<proteinExistence type="predicted"/>
<feature type="chain" id="PRO_5015710779" description="PBCV-specific basic adaptor domain-containing protein" evidence="1">
    <location>
        <begin position="19"/>
        <end position="68"/>
    </location>
</feature>
<comment type="caution">
    <text evidence="3">The sequence shown here is derived from an EMBL/GenBank/DDBJ whole genome shotgun (WGS) entry which is preliminary data.</text>
</comment>
<dbReference type="InterPro" id="IPR014897">
    <property type="entry name" value="PBCV_basic_adap"/>
</dbReference>
<accession>A0A2T6BRZ7</accession>
<name>A0A2T6BRZ7_9FLAO</name>
<gene>
    <name evidence="3" type="ORF">C8N46_112124</name>
</gene>
<dbReference type="OrthoDB" id="711462at2"/>
<organism evidence="3 4">
    <name type="scientific">Kordia periserrulae</name>
    <dbReference type="NCBI Taxonomy" id="701523"/>
    <lineage>
        <taxon>Bacteria</taxon>
        <taxon>Pseudomonadati</taxon>
        <taxon>Bacteroidota</taxon>
        <taxon>Flavobacteriia</taxon>
        <taxon>Flavobacteriales</taxon>
        <taxon>Flavobacteriaceae</taxon>
        <taxon>Kordia</taxon>
    </lineage>
</organism>
<keyword evidence="1" id="KW-0732">Signal</keyword>
<feature type="signal peptide" evidence="1">
    <location>
        <begin position="1"/>
        <end position="18"/>
    </location>
</feature>